<gene>
    <name evidence="21" type="ORF">GCM10007205_21590</name>
</gene>
<keyword evidence="4" id="KW-0813">Transport</keyword>
<dbReference type="InterPro" id="IPR034236">
    <property type="entry name" value="CuRO_CcO_Caa3_II"/>
</dbReference>
<sequence>MRRRLPAFLRTVRRRATPAGALLLGGCSGEQLQSVLHPGGGDAAVIAEIAWLLFIGATVIFVGVMVLLAMSLRDGRRKVRPAVWLLGAGVAFPVAVLSALLAYSISRSQHLLEPVSHDALVVSVTARMWWWEVRYRDPHSGRDVTLANEIRVPAGKPVYLALSSGDVIHSFWVPALAGKVDMLPGRLTRLRINTDKPGVYRGQCAEYCGEQHARMALHVVVEEAQVFDAWLANQARPANTPNDALTERGRRIFLEQRCSACHTVRGMAEENLVGGLELAPDLTHVGSRLYLGAGTLRNEGESMRDWIGQTQRFKHGARMPSFEHLDDERLDALTAYLEHLQ</sequence>
<evidence type="ECO:0000259" key="20">
    <source>
        <dbReference type="PROSITE" id="PS51007"/>
    </source>
</evidence>
<evidence type="ECO:0000313" key="22">
    <source>
        <dbReference type="Proteomes" id="UP000620266"/>
    </source>
</evidence>
<comment type="caution">
    <text evidence="21">The sequence shown here is derived from an EMBL/GenBank/DDBJ whole genome shotgun (WGS) entry which is preliminary data.</text>
</comment>
<evidence type="ECO:0000256" key="5">
    <source>
        <dbReference type="ARBA" id="ARBA00022617"/>
    </source>
</evidence>
<dbReference type="PROSITE" id="PS00078">
    <property type="entry name" value="COX2"/>
    <property type="match status" value="1"/>
</dbReference>
<dbReference type="RefSeq" id="WP_188396270.1">
    <property type="nucleotide sequence ID" value="NZ_BMCG01000004.1"/>
</dbReference>
<comment type="function">
    <text evidence="14">Subunits I and II form the functional core of the enzyme complex. Electrons originating in cytochrome c are transferred via heme a and Cu(A) to the binuclear center formed by heme a3 and Cu(B).</text>
</comment>
<proteinExistence type="inferred from homology"/>
<evidence type="ECO:0000256" key="8">
    <source>
        <dbReference type="ARBA" id="ARBA00022723"/>
    </source>
</evidence>
<dbReference type="PANTHER" id="PTHR22888:SF9">
    <property type="entry name" value="CYTOCHROME C OXIDASE SUBUNIT 2"/>
    <property type="match status" value="1"/>
</dbReference>
<reference evidence="21" key="1">
    <citation type="journal article" date="2014" name="Int. J. Syst. Evol. Microbiol.">
        <title>Complete genome sequence of Corynebacterium casei LMG S-19264T (=DSM 44701T), isolated from a smear-ripened cheese.</title>
        <authorList>
            <consortium name="US DOE Joint Genome Institute (JGI-PGF)"/>
            <person name="Walter F."/>
            <person name="Albersmeier A."/>
            <person name="Kalinowski J."/>
            <person name="Ruckert C."/>
        </authorList>
    </citation>
    <scope>NUCLEOTIDE SEQUENCE</scope>
    <source>
        <strain evidence="21">CCM 7086</strain>
    </source>
</reference>
<keyword evidence="12" id="KW-0186">Copper</keyword>
<evidence type="ECO:0000256" key="7">
    <source>
        <dbReference type="ARBA" id="ARBA00022692"/>
    </source>
</evidence>
<dbReference type="InterPro" id="IPR045187">
    <property type="entry name" value="CcO_II"/>
</dbReference>
<evidence type="ECO:0000259" key="19">
    <source>
        <dbReference type="PROSITE" id="PS50857"/>
    </source>
</evidence>
<dbReference type="EMBL" id="BMCG01000004">
    <property type="protein sequence ID" value="GGC12149.1"/>
    <property type="molecule type" value="Genomic_DNA"/>
</dbReference>
<dbReference type="PROSITE" id="PS50857">
    <property type="entry name" value="COX2_CUA"/>
    <property type="match status" value="1"/>
</dbReference>
<evidence type="ECO:0000256" key="6">
    <source>
        <dbReference type="ARBA" id="ARBA00022660"/>
    </source>
</evidence>
<dbReference type="NCBIfam" id="TIGR02866">
    <property type="entry name" value="CoxB"/>
    <property type="match status" value="1"/>
</dbReference>
<dbReference type="Pfam" id="PF00116">
    <property type="entry name" value="COX2"/>
    <property type="match status" value="1"/>
</dbReference>
<dbReference type="Pfam" id="PF00034">
    <property type="entry name" value="Cytochrom_C"/>
    <property type="match status" value="1"/>
</dbReference>
<evidence type="ECO:0000256" key="15">
    <source>
        <dbReference type="ARBA" id="ARBA00031399"/>
    </source>
</evidence>
<evidence type="ECO:0000256" key="3">
    <source>
        <dbReference type="ARBA" id="ARBA00007866"/>
    </source>
</evidence>
<name>A0A8J2UP78_9BURK</name>
<dbReference type="GO" id="GO:0016020">
    <property type="term" value="C:membrane"/>
    <property type="evidence" value="ECO:0007669"/>
    <property type="project" value="UniProtKB-SubCell"/>
</dbReference>
<dbReference type="GO" id="GO:0004129">
    <property type="term" value="F:cytochrome-c oxidase activity"/>
    <property type="evidence" value="ECO:0007669"/>
    <property type="project" value="UniProtKB-EC"/>
</dbReference>
<evidence type="ECO:0000256" key="2">
    <source>
        <dbReference type="ARBA" id="ARBA00004418"/>
    </source>
</evidence>
<dbReference type="InterPro" id="IPR001505">
    <property type="entry name" value="Copper_CuA"/>
</dbReference>
<keyword evidence="5 17" id="KW-0349">Heme</keyword>
<evidence type="ECO:0000256" key="16">
    <source>
        <dbReference type="ARBA" id="ARBA00047816"/>
    </source>
</evidence>
<dbReference type="InterPro" id="IPR009056">
    <property type="entry name" value="Cyt_c-like_dom"/>
</dbReference>
<comment type="subcellular location">
    <subcellularLocation>
        <location evidence="1">Membrane</location>
        <topology evidence="1">Multi-pass membrane protein</topology>
    </subcellularLocation>
    <subcellularLocation>
        <location evidence="2">Periplasm</location>
    </subcellularLocation>
</comment>
<dbReference type="GO" id="GO:0005507">
    <property type="term" value="F:copper ion binding"/>
    <property type="evidence" value="ECO:0007669"/>
    <property type="project" value="InterPro"/>
</dbReference>
<dbReference type="PANTHER" id="PTHR22888">
    <property type="entry name" value="CYTOCHROME C OXIDASE, SUBUNIT II"/>
    <property type="match status" value="1"/>
</dbReference>
<accession>A0A8J2UP78</accession>
<feature type="transmembrane region" description="Helical" evidence="18">
    <location>
        <begin position="45"/>
        <end position="70"/>
    </location>
</feature>
<dbReference type="PROSITE" id="PS51257">
    <property type="entry name" value="PROKAR_LIPOPROTEIN"/>
    <property type="match status" value="1"/>
</dbReference>
<comment type="similarity">
    <text evidence="3">Belongs to the cytochrome c oxidase subunit 2 family.</text>
</comment>
<keyword evidence="9" id="KW-0249">Electron transport</keyword>
<keyword evidence="22" id="KW-1185">Reference proteome</keyword>
<evidence type="ECO:0000256" key="17">
    <source>
        <dbReference type="PROSITE-ProRule" id="PRU00433"/>
    </source>
</evidence>
<evidence type="ECO:0000256" key="10">
    <source>
        <dbReference type="ARBA" id="ARBA00022989"/>
    </source>
</evidence>
<feature type="domain" description="Cytochrome oxidase subunit II copper A binding" evidence="19">
    <location>
        <begin position="117"/>
        <end position="233"/>
    </location>
</feature>
<evidence type="ECO:0000256" key="1">
    <source>
        <dbReference type="ARBA" id="ARBA00004141"/>
    </source>
</evidence>
<evidence type="ECO:0000313" key="21">
    <source>
        <dbReference type="EMBL" id="GGC12149.1"/>
    </source>
</evidence>
<keyword evidence="10 18" id="KW-1133">Transmembrane helix</keyword>
<dbReference type="GO" id="GO:0020037">
    <property type="term" value="F:heme binding"/>
    <property type="evidence" value="ECO:0007669"/>
    <property type="project" value="InterPro"/>
</dbReference>
<dbReference type="Gene3D" id="2.60.40.420">
    <property type="entry name" value="Cupredoxins - blue copper proteins"/>
    <property type="match status" value="1"/>
</dbReference>
<dbReference type="PROSITE" id="PS51007">
    <property type="entry name" value="CYTC"/>
    <property type="match status" value="1"/>
</dbReference>
<feature type="domain" description="Cytochrome c" evidence="20">
    <location>
        <begin position="244"/>
        <end position="341"/>
    </location>
</feature>
<evidence type="ECO:0000256" key="18">
    <source>
        <dbReference type="SAM" id="Phobius"/>
    </source>
</evidence>
<evidence type="ECO:0000256" key="9">
    <source>
        <dbReference type="ARBA" id="ARBA00022982"/>
    </source>
</evidence>
<keyword evidence="13 18" id="KW-0472">Membrane</keyword>
<dbReference type="CDD" id="cd04213">
    <property type="entry name" value="CuRO_CcO_Caa3_II"/>
    <property type="match status" value="1"/>
</dbReference>
<keyword evidence="11 17" id="KW-0408">Iron</keyword>
<dbReference type="InterPro" id="IPR014222">
    <property type="entry name" value="Cyt_c_oxidase_su2"/>
</dbReference>
<keyword evidence="8 17" id="KW-0479">Metal-binding</keyword>
<evidence type="ECO:0000256" key="11">
    <source>
        <dbReference type="ARBA" id="ARBA00023004"/>
    </source>
</evidence>
<keyword evidence="7 18" id="KW-0812">Transmembrane</keyword>
<organism evidence="21 22">
    <name type="scientific">Oxalicibacterium flavum</name>
    <dbReference type="NCBI Taxonomy" id="179467"/>
    <lineage>
        <taxon>Bacteria</taxon>
        <taxon>Pseudomonadati</taxon>
        <taxon>Pseudomonadota</taxon>
        <taxon>Betaproteobacteria</taxon>
        <taxon>Burkholderiales</taxon>
        <taxon>Oxalobacteraceae</taxon>
        <taxon>Oxalicibacterium</taxon>
    </lineage>
</organism>
<dbReference type="GO" id="GO:0042597">
    <property type="term" value="C:periplasmic space"/>
    <property type="evidence" value="ECO:0007669"/>
    <property type="project" value="UniProtKB-SubCell"/>
</dbReference>
<evidence type="ECO:0000256" key="4">
    <source>
        <dbReference type="ARBA" id="ARBA00022448"/>
    </source>
</evidence>
<evidence type="ECO:0000256" key="12">
    <source>
        <dbReference type="ARBA" id="ARBA00023008"/>
    </source>
</evidence>
<comment type="catalytic activity">
    <reaction evidence="16">
        <text>4 Fe(II)-[cytochrome c] + O2 + 8 H(+)(in) = 4 Fe(III)-[cytochrome c] + 2 H2O + 4 H(+)(out)</text>
        <dbReference type="Rhea" id="RHEA:11436"/>
        <dbReference type="Rhea" id="RHEA-COMP:10350"/>
        <dbReference type="Rhea" id="RHEA-COMP:14399"/>
        <dbReference type="ChEBI" id="CHEBI:15377"/>
        <dbReference type="ChEBI" id="CHEBI:15378"/>
        <dbReference type="ChEBI" id="CHEBI:15379"/>
        <dbReference type="ChEBI" id="CHEBI:29033"/>
        <dbReference type="ChEBI" id="CHEBI:29034"/>
        <dbReference type="EC" id="7.1.1.9"/>
    </reaction>
</comment>
<keyword evidence="6" id="KW-0679">Respiratory chain</keyword>
<evidence type="ECO:0000256" key="13">
    <source>
        <dbReference type="ARBA" id="ARBA00023136"/>
    </source>
</evidence>
<feature type="transmembrane region" description="Helical" evidence="18">
    <location>
        <begin position="82"/>
        <end position="105"/>
    </location>
</feature>
<evidence type="ECO:0000256" key="14">
    <source>
        <dbReference type="ARBA" id="ARBA00024688"/>
    </source>
</evidence>
<protein>
    <recommendedName>
        <fullName evidence="15">Cytochrome aa3 subunit 2</fullName>
    </recommendedName>
</protein>
<dbReference type="InterPro" id="IPR036909">
    <property type="entry name" value="Cyt_c-like_dom_sf"/>
</dbReference>
<dbReference type="GO" id="GO:0016491">
    <property type="term" value="F:oxidoreductase activity"/>
    <property type="evidence" value="ECO:0007669"/>
    <property type="project" value="InterPro"/>
</dbReference>
<dbReference type="SUPFAM" id="SSF49503">
    <property type="entry name" value="Cupredoxins"/>
    <property type="match status" value="1"/>
</dbReference>
<dbReference type="SUPFAM" id="SSF46626">
    <property type="entry name" value="Cytochrome c"/>
    <property type="match status" value="1"/>
</dbReference>
<dbReference type="Proteomes" id="UP000620266">
    <property type="component" value="Unassembled WGS sequence"/>
</dbReference>
<dbReference type="GO" id="GO:0042773">
    <property type="term" value="P:ATP synthesis coupled electron transport"/>
    <property type="evidence" value="ECO:0007669"/>
    <property type="project" value="TreeGrafter"/>
</dbReference>
<dbReference type="AlphaFoldDB" id="A0A8J2UP78"/>
<dbReference type="InterPro" id="IPR008972">
    <property type="entry name" value="Cupredoxin"/>
</dbReference>
<dbReference type="InterPro" id="IPR002429">
    <property type="entry name" value="CcO_II-like_C"/>
</dbReference>
<reference evidence="21" key="2">
    <citation type="submission" date="2020-09" db="EMBL/GenBank/DDBJ databases">
        <authorList>
            <person name="Sun Q."/>
            <person name="Sedlacek I."/>
        </authorList>
    </citation>
    <scope>NUCLEOTIDE SEQUENCE</scope>
    <source>
        <strain evidence="21">CCM 7086</strain>
    </source>
</reference>